<sequence length="2155" mass="243816">MLVILLNCVTLGMFHPCEDVACDSQRCKILQGFDDFIFAFFAVEMIIKMFALGIFGQKCYLGDTWNRLDFFIVIAGMLEYSLDLQNVSFSAVRTVRVLRPLRAINRVPSMRILVTLLLDTLPMLGNVLLLCFFVFFIFGIVGVQLWAGLLRNRCFLPENFSLPCSLELERYYQTENEDENPFICSQAKENGMRYCRSVPTRREEGLECTLDYNFYNNTSNTSCVNWNQYYTNCSAGEHNPFKGAINFDNIGYAWIAIFQIGSFFMINLCLVVIATQFSETKQRESQLMKEQRVRFLSNASTLASFSEPGSCYDELLKYLVYVTRKASKRLVQLYRAAVFKLGFTSSPAVKSNNEKPDRKHRRRRSSVHHLIHHHHHHHHHYHLGNGSLRAPQASPELSEVETNSPHNGTRLMLSFSGAQTSPIASASNTQSIHSIYHADCHLEPVHCVPVFAQPGTVVANTEVLQTSIVGNKNYPTVHASVSPEIQKKTEQGEVSESLVISSDPSIYAGPIYSSMNRLLETQSTGICKGSCKISVQAPSSEIESLDPEICSHCKEPEILDNEDMESDSDGGYEFTQDTQCNEKIEQKKGKAIPKSPSKLLKVWKMVCETFRKIVDSKYFGRGIMIAILINTLSMGIEYHEQPEELTNALEISNIVFTSLFALEMVLKLLVYGPFGYIKNPYNIFDGIIVIISVWEIIGQQGGGLSVLRTFRLMRVLKLVRFMPALQRQLVVLMKTMDNVATFCMLLMLFIFIFSILGMHLFGCKFASEKDGDTLPDRKNFDSLLWATVTVFQILTQEDWNKVLYNGMASTSSWAALYFIALMTFGNYVLFNLLVAILVEGFQTEEVSKREDMSARLSCIHLPIESLVGGGSLSGSDSAPDECGIRKSLSNVSFTPLHGLPEIKTNLQPPLIIHTAATPMPVPKNSLFGELSLGCESRRQSSVSDGPHGSEIKSMPSARNSTHSSWGAVCSWNSRRSSWNSIGRASSIKRQVQSGEHKSLLSAEGKESSEGETSDEEVSIHKGSSCNVMELVGKREALDTLHVPYTYALQNKPSLPVDYQGCNGKTVLPHVTPQPHLEEPKLDYSNNIDDDLNMSKSERLKAWITAHLPAWCQERETWSLYLFPPYSKFRLMCNKIITHRMFDHVVLVIIFLNCITIAMERPKIEPHSAVVALNLCFGTKAYLRSSWNVLDGMLVLISVIDILVSMVSDSGTKILGMLRVLRLLRTLRPLRVISRAQGLKLVVETLMSSLKPIGNIVVICCAFFIIFGILGVQLFKGKFFYCLGEDTKNITNKSDCLDSRYKWIRHKYNFDNLGQALMSLFVLASKDGWVDIMYDGLDAVGVDQQPVMNYNPWMLLYFISFLLIVAFFVLNMFVGVVVENFHKCRQNQEEEEAKRREEKRLRRMEKKRRSKERELAEAQCKPYYSEYSHPRLFIHHMCTSHYLDLFITGVIGLNVVTMAMEHYQQPRVLDEALKICNYIFTLIFVLESGCKMIAFGFRRFFKDRWNQLDLAIVLLSIMGITLEEIEVNASLPINPTIIRIMRVLRIARVLKLLKMAVGMRALLDTVLQALPQVGNLGLLFMLLFFIFAALGVELFGDLECNDSHPCEGLGRHATFRNFGMAFLTLFRVSTGDNWNGIMKDTLRDCNEESTCYNTVISPIYFVSFVLTAQFVLVNVVIAVLMKHLEESNKEAKEEAELEAEMELEFQIQNIQSPDNDNFLWAGRDLSYTQDSPYGYLNSVKDKGDSQSLVHPMERHMFDTISLLIQGSLEGEMKLMDNLSGSVCHHYALPPYDKGSSEKQSEYSPVQKSSATKESNLLSVKKPLVCRTHSLPNDSYMLRTEHVCTECQAKRNLSCQKLGSSTHVDSSCLLKEAVLNDVKSELVIPKLTAPLRSPSTHRMLQRQKAVQNDSFDIFLDNKENDQGEAAENVVTLPVCQLPTNVPTVLKTMEPERTLSEMEKQTVYKQHCHDTVHCPGASQTSRYTFKESNGAQERTHLLNTSQCKKHFSLKTCETLRFYSAAYSLSQKVKLENSNNVVLRDMKKFYSMDAHGALKKTTSWLEDARRHSIEICSMENTLSHYPTSRSCGFISHILNEREDFQTVHNTSGHIPYCPECMPSGVTRGHPCLETEALRRQSYSLDSKDLPKIVDPLVPEMSIS</sequence>
<feature type="signal peptide" evidence="18">
    <location>
        <begin position="1"/>
        <end position="19"/>
    </location>
</feature>
<dbReference type="Proteomes" id="UP000770717">
    <property type="component" value="Unassembled WGS sequence"/>
</dbReference>
<feature type="transmembrane region" description="Helical" evidence="17">
    <location>
        <begin position="36"/>
        <end position="56"/>
    </location>
</feature>
<evidence type="ECO:0000256" key="2">
    <source>
        <dbReference type="ARBA" id="ARBA00022448"/>
    </source>
</evidence>
<evidence type="ECO:0000256" key="5">
    <source>
        <dbReference type="ARBA" id="ARBA00022692"/>
    </source>
</evidence>
<feature type="compositionally biased region" description="Basic residues" evidence="16">
    <location>
        <begin position="358"/>
        <end position="382"/>
    </location>
</feature>
<evidence type="ECO:0000256" key="10">
    <source>
        <dbReference type="ARBA" id="ARBA00023065"/>
    </source>
</evidence>
<feature type="domain" description="Ion transport" evidence="19">
    <location>
        <begin position="1138"/>
        <end position="1387"/>
    </location>
</feature>
<dbReference type="InterPro" id="IPR005445">
    <property type="entry name" value="VDCC_T_a1"/>
</dbReference>
<name>A0A8J6ERC2_ELECQ</name>
<feature type="transmembrane region" description="Helical" evidence="17">
    <location>
        <begin position="1354"/>
        <end position="1377"/>
    </location>
</feature>
<feature type="transmembrane region" description="Helical" evidence="17">
    <location>
        <begin position="1548"/>
        <end position="1569"/>
    </location>
</feature>
<evidence type="ECO:0000256" key="7">
    <source>
        <dbReference type="ARBA" id="ARBA00022837"/>
    </source>
</evidence>
<dbReference type="PRINTS" id="PR01629">
    <property type="entry name" value="TVDCCALPHA1"/>
</dbReference>
<feature type="transmembrane region" description="Helical" evidence="17">
    <location>
        <begin position="1440"/>
        <end position="1459"/>
    </location>
</feature>
<dbReference type="SUPFAM" id="SSF81324">
    <property type="entry name" value="Voltage-gated potassium channels"/>
    <property type="match status" value="4"/>
</dbReference>
<feature type="region of interest" description="Disordered" evidence="16">
    <location>
        <begin position="349"/>
        <end position="412"/>
    </location>
</feature>
<evidence type="ECO:0000256" key="8">
    <source>
        <dbReference type="ARBA" id="ARBA00022882"/>
    </source>
</evidence>
<comment type="subcellular location">
    <subcellularLocation>
        <location evidence="1">Membrane</location>
        <topology evidence="1">Multi-pass membrane protein</topology>
    </subcellularLocation>
</comment>
<dbReference type="InterPro" id="IPR050599">
    <property type="entry name" value="VDCC_alpha-1_subunit"/>
</dbReference>
<keyword evidence="15" id="KW-0175">Coiled coil</keyword>
<evidence type="ECO:0000256" key="15">
    <source>
        <dbReference type="SAM" id="Coils"/>
    </source>
</evidence>
<dbReference type="GO" id="GO:0005891">
    <property type="term" value="C:voltage-gated calcium channel complex"/>
    <property type="evidence" value="ECO:0007669"/>
    <property type="project" value="InterPro"/>
</dbReference>
<feature type="domain" description="Ion transport" evidence="19">
    <location>
        <begin position="617"/>
        <end position="845"/>
    </location>
</feature>
<feature type="region of interest" description="Disordered" evidence="16">
    <location>
        <begin position="985"/>
        <end position="1020"/>
    </location>
</feature>
<dbReference type="Pfam" id="PF00520">
    <property type="entry name" value="Ion_trans"/>
    <property type="match status" value="4"/>
</dbReference>
<reference evidence="20" key="1">
    <citation type="thesis" date="2020" institute="ProQuest LLC" country="789 East Eisenhower Parkway, Ann Arbor, MI, USA">
        <title>Comparative Genomics and Chromosome Evolution.</title>
        <authorList>
            <person name="Mudd A.B."/>
        </authorList>
    </citation>
    <scope>NUCLEOTIDE SEQUENCE</scope>
    <source>
        <strain evidence="20">HN-11 Male</strain>
        <tissue evidence="20">Kidney and liver</tissue>
    </source>
</reference>
<keyword evidence="10" id="KW-0406">Ion transport</keyword>
<keyword evidence="6" id="KW-0677">Repeat</keyword>
<feature type="transmembrane region" description="Helical" evidence="17">
    <location>
        <begin position="739"/>
        <end position="758"/>
    </location>
</feature>
<keyword evidence="5 17" id="KW-0812">Transmembrane</keyword>
<feature type="transmembrane region" description="Helical" evidence="17">
    <location>
        <begin position="618"/>
        <end position="636"/>
    </location>
</feature>
<proteinExistence type="predicted"/>
<evidence type="ECO:0000259" key="19">
    <source>
        <dbReference type="Pfam" id="PF00520"/>
    </source>
</evidence>
<feature type="transmembrane region" description="Helical" evidence="17">
    <location>
        <begin position="1471"/>
        <end position="1496"/>
    </location>
</feature>
<feature type="region of interest" description="Disordered" evidence="16">
    <location>
        <begin position="937"/>
        <end position="963"/>
    </location>
</feature>
<keyword evidence="3" id="KW-0109">Calcium transport</keyword>
<feature type="transmembrane region" description="Helical" evidence="17">
    <location>
        <begin position="252"/>
        <end position="274"/>
    </location>
</feature>
<dbReference type="EMBL" id="WNTK01000013">
    <property type="protein sequence ID" value="KAG9473626.1"/>
    <property type="molecule type" value="Genomic_DNA"/>
</dbReference>
<keyword evidence="7" id="KW-0106">Calcium</keyword>
<gene>
    <name evidence="20" type="ORF">GDO78_004106</name>
</gene>
<evidence type="ECO:0000256" key="16">
    <source>
        <dbReference type="SAM" id="MobiDB-lite"/>
    </source>
</evidence>
<keyword evidence="21" id="KW-1185">Reference proteome</keyword>
<feature type="compositionally biased region" description="Basic and acidic residues" evidence="16">
    <location>
        <begin position="994"/>
        <end position="1008"/>
    </location>
</feature>
<feature type="transmembrane region" description="Helical" evidence="17">
    <location>
        <begin position="1575"/>
        <end position="1594"/>
    </location>
</feature>
<feature type="region of interest" description="Disordered" evidence="16">
    <location>
        <begin position="1792"/>
        <end position="1812"/>
    </location>
</feature>
<evidence type="ECO:0000256" key="3">
    <source>
        <dbReference type="ARBA" id="ARBA00022568"/>
    </source>
</evidence>
<evidence type="ECO:0000256" key="13">
    <source>
        <dbReference type="ARBA" id="ARBA00023303"/>
    </source>
</evidence>
<organism evidence="20 21">
    <name type="scientific">Eleutherodactylus coqui</name>
    <name type="common">Puerto Rican coqui</name>
    <dbReference type="NCBI Taxonomy" id="57060"/>
    <lineage>
        <taxon>Eukaryota</taxon>
        <taxon>Metazoa</taxon>
        <taxon>Chordata</taxon>
        <taxon>Craniata</taxon>
        <taxon>Vertebrata</taxon>
        <taxon>Euteleostomi</taxon>
        <taxon>Amphibia</taxon>
        <taxon>Batrachia</taxon>
        <taxon>Anura</taxon>
        <taxon>Neobatrachia</taxon>
        <taxon>Hyloidea</taxon>
        <taxon>Eleutherodactylidae</taxon>
        <taxon>Eleutherodactylinae</taxon>
        <taxon>Eleutherodactylus</taxon>
        <taxon>Eleutherodactylus</taxon>
    </lineage>
</organism>
<dbReference type="FunFam" id="1.20.120.350:FF:000009">
    <property type="entry name" value="Voltage-dependent T-type calcium channel subunit alpha"/>
    <property type="match status" value="1"/>
</dbReference>
<evidence type="ECO:0000256" key="1">
    <source>
        <dbReference type="ARBA" id="ARBA00004141"/>
    </source>
</evidence>
<keyword evidence="8" id="KW-0851">Voltage-gated channel</keyword>
<dbReference type="GO" id="GO:0098703">
    <property type="term" value="P:calcium ion import across plasma membrane"/>
    <property type="evidence" value="ECO:0007669"/>
    <property type="project" value="TreeGrafter"/>
</dbReference>
<evidence type="ECO:0000256" key="11">
    <source>
        <dbReference type="ARBA" id="ARBA00023136"/>
    </source>
</evidence>
<evidence type="ECO:0000256" key="9">
    <source>
        <dbReference type="ARBA" id="ARBA00022989"/>
    </source>
</evidence>
<keyword evidence="13" id="KW-0407">Ion channel</keyword>
<feature type="domain" description="Ion transport" evidence="19">
    <location>
        <begin position="1"/>
        <end position="284"/>
    </location>
</feature>
<dbReference type="InterPro" id="IPR005821">
    <property type="entry name" value="Ion_trans_dom"/>
</dbReference>
<dbReference type="PANTHER" id="PTHR45628:SF33">
    <property type="entry name" value="VOLTAGE-DEPENDENT T-TYPE CALCIUM CHANNEL SUBUNIT ALPHA-1G"/>
    <property type="match status" value="1"/>
</dbReference>
<dbReference type="InterPro" id="IPR027359">
    <property type="entry name" value="Volt_channel_dom_sf"/>
</dbReference>
<feature type="transmembrane region" description="Helical" evidence="17">
    <location>
        <begin position="1140"/>
        <end position="1158"/>
    </location>
</feature>
<evidence type="ECO:0000256" key="4">
    <source>
        <dbReference type="ARBA" id="ARBA00022673"/>
    </source>
</evidence>
<feature type="transmembrane region" description="Helical" evidence="17">
    <location>
        <begin position="648"/>
        <end position="669"/>
    </location>
</feature>
<keyword evidence="12" id="KW-0325">Glycoprotein</keyword>
<feature type="domain" description="Ion transport" evidence="19">
    <location>
        <begin position="1440"/>
        <end position="1690"/>
    </location>
</feature>
<dbReference type="FunFam" id="1.10.287.70:FF:000018">
    <property type="entry name" value="Voltage-dependent T-type calcium channel subunit alpha"/>
    <property type="match status" value="1"/>
</dbReference>
<dbReference type="OrthoDB" id="416585at2759"/>
<evidence type="ECO:0000313" key="20">
    <source>
        <dbReference type="EMBL" id="KAG9473626.1"/>
    </source>
</evidence>
<dbReference type="PANTHER" id="PTHR45628">
    <property type="entry name" value="VOLTAGE-DEPENDENT CALCIUM CHANNEL TYPE A SUBUNIT ALPHA-1"/>
    <property type="match status" value="1"/>
</dbReference>
<feature type="chain" id="PRO_5035279017" description="Ion transport domain-containing protein" evidence="18">
    <location>
        <begin position="20"/>
        <end position="2155"/>
    </location>
</feature>
<feature type="transmembrane region" description="Helical" evidence="17">
    <location>
        <begin position="1658"/>
        <end position="1680"/>
    </location>
</feature>
<feature type="compositionally biased region" description="Polar residues" evidence="16">
    <location>
        <begin position="1800"/>
        <end position="1812"/>
    </location>
</feature>
<keyword evidence="9 17" id="KW-1133">Transmembrane helix</keyword>
<dbReference type="FunFam" id="1.10.287.70:FF:000032">
    <property type="entry name" value="Voltage-dependent T-type calcium channel subunit alpha"/>
    <property type="match status" value="1"/>
</dbReference>
<feature type="coiled-coil region" evidence="15">
    <location>
        <begin position="1386"/>
        <end position="1420"/>
    </location>
</feature>
<dbReference type="FunFam" id="1.20.120.350:FF:000008">
    <property type="entry name" value="Voltage-dependent T-type calcium channel subunit alpha"/>
    <property type="match status" value="1"/>
</dbReference>
<feature type="transmembrane region" description="Helical" evidence="17">
    <location>
        <begin position="68"/>
        <end position="92"/>
    </location>
</feature>
<keyword evidence="18" id="KW-0732">Signal</keyword>
<protein>
    <recommendedName>
        <fullName evidence="19">Ion transport domain-containing protein</fullName>
    </recommendedName>
</protein>
<evidence type="ECO:0000256" key="18">
    <source>
        <dbReference type="SAM" id="SignalP"/>
    </source>
</evidence>
<dbReference type="FunFam" id="1.10.287.70:FF:000029">
    <property type="entry name" value="Voltage-dependent T-type calcium channel subunit alpha"/>
    <property type="match status" value="1"/>
</dbReference>
<feature type="transmembrane region" description="Helical" evidence="17">
    <location>
        <begin position="815"/>
        <end position="838"/>
    </location>
</feature>
<comment type="catalytic activity">
    <reaction evidence="14">
        <text>Ca(2+)(in) = Ca(2+)(out)</text>
        <dbReference type="Rhea" id="RHEA:29671"/>
        <dbReference type="ChEBI" id="CHEBI:29108"/>
    </reaction>
</comment>
<evidence type="ECO:0000313" key="21">
    <source>
        <dbReference type="Proteomes" id="UP000770717"/>
    </source>
</evidence>
<dbReference type="GO" id="GO:0008331">
    <property type="term" value="F:high voltage-gated calcium channel activity"/>
    <property type="evidence" value="ECO:0007669"/>
    <property type="project" value="TreeGrafter"/>
</dbReference>
<feature type="transmembrane region" description="Helical" evidence="17">
    <location>
        <begin position="1192"/>
        <end position="1220"/>
    </location>
</feature>
<feature type="transmembrane region" description="Helical" evidence="17">
    <location>
        <begin position="113"/>
        <end position="146"/>
    </location>
</feature>
<dbReference type="Gene3D" id="1.20.120.350">
    <property type="entry name" value="Voltage-gated potassium channels. Chain C"/>
    <property type="match status" value="4"/>
</dbReference>
<keyword evidence="4" id="KW-0107">Calcium channel</keyword>
<dbReference type="FunFam" id="1.20.120.350:FF:000007">
    <property type="entry name" value="Voltage-dependent T-type calcium channel subunit alpha"/>
    <property type="match status" value="1"/>
</dbReference>
<accession>A0A8J6ERC2</accession>
<dbReference type="Gene3D" id="1.10.287.70">
    <property type="match status" value="4"/>
</dbReference>
<feature type="transmembrane region" description="Helical" evidence="17">
    <location>
        <begin position="1255"/>
        <end position="1274"/>
    </location>
</feature>
<comment type="caution">
    <text evidence="20">The sequence shown here is derived from an EMBL/GenBank/DDBJ whole genome shotgun (WGS) entry which is preliminary data.</text>
</comment>
<keyword evidence="2" id="KW-0813">Transport</keyword>
<keyword evidence="11 17" id="KW-0472">Membrane</keyword>
<evidence type="ECO:0000256" key="12">
    <source>
        <dbReference type="ARBA" id="ARBA00023180"/>
    </source>
</evidence>
<evidence type="ECO:0000256" key="6">
    <source>
        <dbReference type="ARBA" id="ARBA00022737"/>
    </source>
</evidence>
<evidence type="ECO:0000256" key="17">
    <source>
        <dbReference type="SAM" id="Phobius"/>
    </source>
</evidence>
<evidence type="ECO:0000256" key="14">
    <source>
        <dbReference type="ARBA" id="ARBA00036634"/>
    </source>
</evidence>
<dbReference type="FunFam" id="1.20.120.350:FF:000012">
    <property type="entry name" value="Voltage-dependent T-type calcium channel subunit alpha"/>
    <property type="match status" value="1"/>
</dbReference>